<protein>
    <submittedName>
        <fullName evidence="1">DUF488 domain-containing protein</fullName>
    </submittedName>
</protein>
<dbReference type="PANTHER" id="PTHR39337">
    <property type="entry name" value="BLR5642 PROTEIN"/>
    <property type="match status" value="1"/>
</dbReference>
<dbReference type="EMBL" id="JBEOKT010000003">
    <property type="protein sequence ID" value="MER2996645.1"/>
    <property type="molecule type" value="Genomic_DNA"/>
</dbReference>
<accession>A0ABV1RQL5</accession>
<dbReference type="Pfam" id="PF04343">
    <property type="entry name" value="DUF488"/>
    <property type="match status" value="1"/>
</dbReference>
<proteinExistence type="predicted"/>
<dbReference type="PIRSF" id="PIRSF024492">
    <property type="entry name" value="UCP024492"/>
    <property type="match status" value="1"/>
</dbReference>
<gene>
    <name evidence="1" type="ORF">ABS362_03760</name>
</gene>
<comment type="caution">
    <text evidence="1">The sequence shown here is derived from an EMBL/GenBank/DDBJ whole genome shotgun (WGS) entry which is preliminary data.</text>
</comment>
<sequence>MQNDKNTIWTFGHSTRSPEEFVSALKSFKIDVLVDVRRYPGSKKYPHFNVEALQAYLPEAGIEYMPLTELGGRRKPKPDSTNTVWKSESFRGYADYAETTEFKEALGRLEEVATIKRVAYMCSEAVWWRCHRAIISDKLKSAGWTVMHIMNEGVAKEHPYTSAYLETHNS</sequence>
<dbReference type="Proteomes" id="UP001476807">
    <property type="component" value="Unassembled WGS sequence"/>
</dbReference>
<dbReference type="InterPro" id="IPR014519">
    <property type="entry name" value="UCP024492"/>
</dbReference>
<name>A0ABV1RQL5_9BACT</name>
<reference evidence="1 2" key="1">
    <citation type="submission" date="2024-06" db="EMBL/GenBank/DDBJ databases">
        <title>Pontibacter populi HYL7-15.</title>
        <authorList>
            <person name="Kim M.K."/>
        </authorList>
    </citation>
    <scope>NUCLEOTIDE SEQUENCE [LARGE SCALE GENOMIC DNA]</scope>
    <source>
        <strain evidence="1 2">HYL7-15</strain>
    </source>
</reference>
<keyword evidence="2" id="KW-1185">Reference proteome</keyword>
<organism evidence="1 2">
    <name type="scientific">Pontibacter populi</name>
    <dbReference type="NCBI Taxonomy" id="890055"/>
    <lineage>
        <taxon>Bacteria</taxon>
        <taxon>Pseudomonadati</taxon>
        <taxon>Bacteroidota</taxon>
        <taxon>Cytophagia</taxon>
        <taxon>Cytophagales</taxon>
        <taxon>Hymenobacteraceae</taxon>
        <taxon>Pontibacter</taxon>
    </lineage>
</organism>
<dbReference type="PANTHER" id="PTHR39337:SF1">
    <property type="entry name" value="BLR5642 PROTEIN"/>
    <property type="match status" value="1"/>
</dbReference>
<evidence type="ECO:0000313" key="2">
    <source>
        <dbReference type="Proteomes" id="UP001476807"/>
    </source>
</evidence>
<dbReference type="InterPro" id="IPR007438">
    <property type="entry name" value="DUF488"/>
</dbReference>
<evidence type="ECO:0000313" key="1">
    <source>
        <dbReference type="EMBL" id="MER2996645.1"/>
    </source>
</evidence>
<dbReference type="RefSeq" id="WP_350410961.1">
    <property type="nucleotide sequence ID" value="NZ_JBEOKT010000003.1"/>
</dbReference>